<keyword evidence="1" id="KW-0812">Transmembrane</keyword>
<dbReference type="Proteomes" id="UP000076722">
    <property type="component" value="Unassembled WGS sequence"/>
</dbReference>
<dbReference type="EMBL" id="KV419433">
    <property type="protein sequence ID" value="KZS88752.1"/>
    <property type="molecule type" value="Genomic_DNA"/>
</dbReference>
<keyword evidence="3" id="KW-1185">Reference proteome</keyword>
<gene>
    <name evidence="2" type="ORF">SISNIDRAFT_253219</name>
</gene>
<keyword evidence="1" id="KW-1133">Transmembrane helix</keyword>
<evidence type="ECO:0000313" key="2">
    <source>
        <dbReference type="EMBL" id="KZS88752.1"/>
    </source>
</evidence>
<proteinExistence type="predicted"/>
<feature type="transmembrane region" description="Helical" evidence="1">
    <location>
        <begin position="44"/>
        <end position="66"/>
    </location>
</feature>
<dbReference type="AlphaFoldDB" id="A0A164PI59"/>
<feature type="transmembrane region" description="Helical" evidence="1">
    <location>
        <begin position="87"/>
        <end position="114"/>
    </location>
</feature>
<feature type="transmembrane region" description="Helical" evidence="1">
    <location>
        <begin position="120"/>
        <end position="142"/>
    </location>
</feature>
<keyword evidence="1" id="KW-0472">Membrane</keyword>
<evidence type="ECO:0000256" key="1">
    <source>
        <dbReference type="SAM" id="Phobius"/>
    </source>
</evidence>
<protein>
    <submittedName>
        <fullName evidence="2">Uncharacterized protein</fullName>
    </submittedName>
</protein>
<name>A0A164PI59_9AGAM</name>
<accession>A0A164PI59</accession>
<sequence>MAVPEPLPTPGPQNCASSSSYPTTMLPNLDMERLIEAVKSQSVYFVPAFLAYLAASSSSLRVWIAAKHTPTFVKKDEEKFKMTRVQKIALALTLAVYIPFFILPVLSIVGVFIPKAVYDIVFALSAGPFFFCLLIGTFVELLPKAYSIHRNVAGMPAFHADAEVFKRFRYHMIAATVVSYAVIVAGMCDGLRFAGPLLIFCGTVATVKAQRYPIVKFKTVLKLVA</sequence>
<organism evidence="2 3">
    <name type="scientific">Sistotremastrum niveocremeum HHB9708</name>
    <dbReference type="NCBI Taxonomy" id="1314777"/>
    <lineage>
        <taxon>Eukaryota</taxon>
        <taxon>Fungi</taxon>
        <taxon>Dikarya</taxon>
        <taxon>Basidiomycota</taxon>
        <taxon>Agaricomycotina</taxon>
        <taxon>Agaricomycetes</taxon>
        <taxon>Sistotremastrales</taxon>
        <taxon>Sistotremastraceae</taxon>
        <taxon>Sertulicium</taxon>
        <taxon>Sertulicium niveocremeum</taxon>
    </lineage>
</organism>
<feature type="transmembrane region" description="Helical" evidence="1">
    <location>
        <begin position="168"/>
        <end position="187"/>
    </location>
</feature>
<evidence type="ECO:0000313" key="3">
    <source>
        <dbReference type="Proteomes" id="UP000076722"/>
    </source>
</evidence>
<reference evidence="2 3" key="1">
    <citation type="journal article" date="2016" name="Mol. Biol. Evol.">
        <title>Comparative Genomics of Early-Diverging Mushroom-Forming Fungi Provides Insights into the Origins of Lignocellulose Decay Capabilities.</title>
        <authorList>
            <person name="Nagy L.G."/>
            <person name="Riley R."/>
            <person name="Tritt A."/>
            <person name="Adam C."/>
            <person name="Daum C."/>
            <person name="Floudas D."/>
            <person name="Sun H."/>
            <person name="Yadav J.S."/>
            <person name="Pangilinan J."/>
            <person name="Larsson K.H."/>
            <person name="Matsuura K."/>
            <person name="Barry K."/>
            <person name="Labutti K."/>
            <person name="Kuo R."/>
            <person name="Ohm R.A."/>
            <person name="Bhattacharya S.S."/>
            <person name="Shirouzu T."/>
            <person name="Yoshinaga Y."/>
            <person name="Martin F.M."/>
            <person name="Grigoriev I.V."/>
            <person name="Hibbett D.S."/>
        </authorList>
    </citation>
    <scope>NUCLEOTIDE SEQUENCE [LARGE SCALE GENOMIC DNA]</scope>
    <source>
        <strain evidence="2 3">HHB9708</strain>
    </source>
</reference>